<sequence>MWHGICAVVLAAGLGVQATFVHPGIIFTSDHIETIRENALSGNEPWASSYAALVSNTRSSSSYVVEGGGAIIGENSGNDTIDAWTTAWVNDCYAAWLNSLRYVIDLDDAHAITVAGIADAWSGNLTGVLANNNLPTALNGRQLVNAAELVYYTRGSWPSGSSKYARLQAMVSNVLVPNKDPIANPPTQPVVGGNQAALSHIAGMEFAIFTNNVTGFQAELDILLLPKTACVGYDGSGFQALIQNKTGQCAEAGRDQGHSADEVGWLEEGARVAANQGYTSLFDLESQDGLGTPLLMLGLEYYFKYNTGSDVPFDTTWGPCCCGTILYDQISNKSRSTAYPIGEIAYNYYITEGTGKYSMPYTKMWLETNRPLDTSTNLRDFLVYPTLTWADSVV</sequence>
<feature type="signal peptide" evidence="1">
    <location>
        <begin position="1"/>
        <end position="18"/>
    </location>
</feature>
<dbReference type="GO" id="GO:0016829">
    <property type="term" value="F:lyase activity"/>
    <property type="evidence" value="ECO:0007669"/>
    <property type="project" value="UniProtKB-KW"/>
</dbReference>
<feature type="chain" id="PRO_5042116985" evidence="1">
    <location>
        <begin position="19"/>
        <end position="394"/>
    </location>
</feature>
<dbReference type="SUPFAM" id="SSF48230">
    <property type="entry name" value="Chondroitin AC/alginate lyase"/>
    <property type="match status" value="1"/>
</dbReference>
<organism evidence="2 3">
    <name type="scientific">Penicillium daleae</name>
    <dbReference type="NCBI Taxonomy" id="63821"/>
    <lineage>
        <taxon>Eukaryota</taxon>
        <taxon>Fungi</taxon>
        <taxon>Dikarya</taxon>
        <taxon>Ascomycota</taxon>
        <taxon>Pezizomycotina</taxon>
        <taxon>Eurotiomycetes</taxon>
        <taxon>Eurotiomycetidae</taxon>
        <taxon>Eurotiales</taxon>
        <taxon>Aspergillaceae</taxon>
        <taxon>Penicillium</taxon>
    </lineage>
</organism>
<accession>A0AAD6C4I1</accession>
<reference evidence="2" key="2">
    <citation type="journal article" date="2023" name="IMA Fungus">
        <title>Comparative genomic study of the Penicillium genus elucidates a diverse pangenome and 15 lateral gene transfer events.</title>
        <authorList>
            <person name="Petersen C."/>
            <person name="Sorensen T."/>
            <person name="Nielsen M.R."/>
            <person name="Sondergaard T.E."/>
            <person name="Sorensen J.L."/>
            <person name="Fitzpatrick D.A."/>
            <person name="Frisvad J.C."/>
            <person name="Nielsen K.L."/>
        </authorList>
    </citation>
    <scope>NUCLEOTIDE SEQUENCE</scope>
    <source>
        <strain evidence="2">IBT 16125</strain>
    </source>
</reference>
<name>A0AAD6C4I1_9EURO</name>
<gene>
    <name evidence="2" type="ORF">N7458_006556</name>
</gene>
<keyword evidence="3" id="KW-1185">Reference proteome</keyword>
<dbReference type="Proteomes" id="UP001213681">
    <property type="component" value="Unassembled WGS sequence"/>
</dbReference>
<comment type="caution">
    <text evidence="2">The sequence shown here is derived from an EMBL/GenBank/DDBJ whole genome shotgun (WGS) entry which is preliminary data.</text>
</comment>
<proteinExistence type="predicted"/>
<reference evidence="2" key="1">
    <citation type="submission" date="2022-12" db="EMBL/GenBank/DDBJ databases">
        <authorList>
            <person name="Petersen C."/>
        </authorList>
    </citation>
    <scope>NUCLEOTIDE SEQUENCE</scope>
    <source>
        <strain evidence="2">IBT 16125</strain>
    </source>
</reference>
<dbReference type="RefSeq" id="XP_056765642.1">
    <property type="nucleotide sequence ID" value="XM_056909938.1"/>
</dbReference>
<evidence type="ECO:0000313" key="2">
    <source>
        <dbReference type="EMBL" id="KAJ5450107.1"/>
    </source>
</evidence>
<keyword evidence="1" id="KW-0732">Signal</keyword>
<dbReference type="AlphaFoldDB" id="A0AAD6C4I1"/>
<dbReference type="InterPro" id="IPR008929">
    <property type="entry name" value="Chondroitin_lyas"/>
</dbReference>
<evidence type="ECO:0000313" key="3">
    <source>
        <dbReference type="Proteomes" id="UP001213681"/>
    </source>
</evidence>
<evidence type="ECO:0000256" key="1">
    <source>
        <dbReference type="SAM" id="SignalP"/>
    </source>
</evidence>
<keyword evidence="2" id="KW-0456">Lyase</keyword>
<dbReference type="GeneID" id="81600181"/>
<dbReference type="EMBL" id="JAPVEA010000006">
    <property type="protein sequence ID" value="KAJ5450107.1"/>
    <property type="molecule type" value="Genomic_DNA"/>
</dbReference>
<protein>
    <submittedName>
        <fullName evidence="2">Chondroitin AC/alginate lyase</fullName>
    </submittedName>
</protein>